<dbReference type="InParanoid" id="A0A409XNZ8"/>
<reference evidence="2 3" key="1">
    <citation type="journal article" date="2018" name="Evol. Lett.">
        <title>Horizontal gene cluster transfer increased hallucinogenic mushroom diversity.</title>
        <authorList>
            <person name="Reynolds H.T."/>
            <person name="Vijayakumar V."/>
            <person name="Gluck-Thaler E."/>
            <person name="Korotkin H.B."/>
            <person name="Matheny P.B."/>
            <person name="Slot J.C."/>
        </authorList>
    </citation>
    <scope>NUCLEOTIDE SEQUENCE [LARGE SCALE GENOMIC DNA]</scope>
    <source>
        <strain evidence="2 3">2631</strain>
    </source>
</reference>
<name>A0A409XNZ8_PSICY</name>
<proteinExistence type="predicted"/>
<gene>
    <name evidence="2" type="ORF">CVT25_010081</name>
</gene>
<accession>A0A409XNZ8</accession>
<keyword evidence="3" id="KW-1185">Reference proteome</keyword>
<sequence>MWSSTPNYSGKANLESYYTDSDAIHCPTSLQAQLDLQSGILHAEEQAFDNLSAPGEEGDNARKGGEEEGGGKERW</sequence>
<comment type="caution">
    <text evidence="2">The sequence shown here is derived from an EMBL/GenBank/DDBJ whole genome shotgun (WGS) entry which is preliminary data.</text>
</comment>
<dbReference type="AlphaFoldDB" id="A0A409XNZ8"/>
<feature type="compositionally biased region" description="Basic and acidic residues" evidence="1">
    <location>
        <begin position="59"/>
        <end position="75"/>
    </location>
</feature>
<dbReference type="EMBL" id="NHYD01001037">
    <property type="protein sequence ID" value="PPQ92461.1"/>
    <property type="molecule type" value="Genomic_DNA"/>
</dbReference>
<feature type="region of interest" description="Disordered" evidence="1">
    <location>
        <begin position="45"/>
        <end position="75"/>
    </location>
</feature>
<evidence type="ECO:0000313" key="3">
    <source>
        <dbReference type="Proteomes" id="UP000283269"/>
    </source>
</evidence>
<evidence type="ECO:0000256" key="1">
    <source>
        <dbReference type="SAM" id="MobiDB-lite"/>
    </source>
</evidence>
<organism evidence="2 3">
    <name type="scientific">Psilocybe cyanescens</name>
    <dbReference type="NCBI Taxonomy" id="93625"/>
    <lineage>
        <taxon>Eukaryota</taxon>
        <taxon>Fungi</taxon>
        <taxon>Dikarya</taxon>
        <taxon>Basidiomycota</taxon>
        <taxon>Agaricomycotina</taxon>
        <taxon>Agaricomycetes</taxon>
        <taxon>Agaricomycetidae</taxon>
        <taxon>Agaricales</taxon>
        <taxon>Agaricineae</taxon>
        <taxon>Strophariaceae</taxon>
        <taxon>Psilocybe</taxon>
    </lineage>
</organism>
<dbReference type="Proteomes" id="UP000283269">
    <property type="component" value="Unassembled WGS sequence"/>
</dbReference>
<protein>
    <submittedName>
        <fullName evidence="2">Uncharacterized protein</fullName>
    </submittedName>
</protein>
<evidence type="ECO:0000313" key="2">
    <source>
        <dbReference type="EMBL" id="PPQ92461.1"/>
    </source>
</evidence>
<dbReference type="Gene3D" id="1.25.40.570">
    <property type="match status" value="1"/>
</dbReference>